<dbReference type="Proteomes" id="UP001213000">
    <property type="component" value="Unassembled WGS sequence"/>
</dbReference>
<dbReference type="AlphaFoldDB" id="A0AAD5VSW4"/>
<dbReference type="GO" id="GO:0006631">
    <property type="term" value="P:fatty acid metabolic process"/>
    <property type="evidence" value="ECO:0007669"/>
    <property type="project" value="TreeGrafter"/>
</dbReference>
<organism evidence="2 3">
    <name type="scientific">Leucocoprinus birnbaumii</name>
    <dbReference type="NCBI Taxonomy" id="56174"/>
    <lineage>
        <taxon>Eukaryota</taxon>
        <taxon>Fungi</taxon>
        <taxon>Dikarya</taxon>
        <taxon>Basidiomycota</taxon>
        <taxon>Agaricomycotina</taxon>
        <taxon>Agaricomycetes</taxon>
        <taxon>Agaricomycetidae</taxon>
        <taxon>Agaricales</taxon>
        <taxon>Agaricineae</taxon>
        <taxon>Agaricaceae</taxon>
        <taxon>Leucocoprinus</taxon>
    </lineage>
</organism>
<keyword evidence="3" id="KW-1185">Reference proteome</keyword>
<reference evidence="2" key="1">
    <citation type="submission" date="2022-07" db="EMBL/GenBank/DDBJ databases">
        <title>Genome Sequence of Leucocoprinus birnbaumii.</title>
        <authorList>
            <person name="Buettner E."/>
        </authorList>
    </citation>
    <scope>NUCLEOTIDE SEQUENCE</scope>
    <source>
        <strain evidence="2">VT141</strain>
    </source>
</reference>
<evidence type="ECO:0000313" key="2">
    <source>
        <dbReference type="EMBL" id="KAJ3564281.1"/>
    </source>
</evidence>
<dbReference type="InterPro" id="IPR037151">
    <property type="entry name" value="AlkB-like_sf"/>
</dbReference>
<dbReference type="Gene3D" id="2.60.120.590">
    <property type="entry name" value="Alpha-ketoglutarate-dependent dioxygenase AlkB-like"/>
    <property type="match status" value="1"/>
</dbReference>
<dbReference type="InterPro" id="IPR027450">
    <property type="entry name" value="AlkB-like"/>
</dbReference>
<protein>
    <recommendedName>
        <fullName evidence="1">Alpha-ketoglutarate-dependent dioxygenase AlkB-like domain-containing protein</fullName>
    </recommendedName>
</protein>
<dbReference type="GO" id="GO:0006974">
    <property type="term" value="P:DNA damage response"/>
    <property type="evidence" value="ECO:0007669"/>
    <property type="project" value="InterPro"/>
</dbReference>
<dbReference type="GO" id="GO:0005759">
    <property type="term" value="C:mitochondrial matrix"/>
    <property type="evidence" value="ECO:0007669"/>
    <property type="project" value="TreeGrafter"/>
</dbReference>
<dbReference type="InterPro" id="IPR032870">
    <property type="entry name" value="ALKBH7-like"/>
</dbReference>
<evidence type="ECO:0000313" key="3">
    <source>
        <dbReference type="Proteomes" id="UP001213000"/>
    </source>
</evidence>
<dbReference type="PANTHER" id="PTHR21052">
    <property type="entry name" value="SPERMATOGENESIS ASSOCIATED 11-RELATED"/>
    <property type="match status" value="1"/>
</dbReference>
<dbReference type="Pfam" id="PF13532">
    <property type="entry name" value="2OG-FeII_Oxy_2"/>
    <property type="match status" value="1"/>
</dbReference>
<dbReference type="PANTHER" id="PTHR21052:SF0">
    <property type="entry name" value="ALPHA-KETOGLUTARATE-DEPENDENT DIOXYGENASE ALKB HOMOLOG 7, MITOCHONDRIAL"/>
    <property type="match status" value="1"/>
</dbReference>
<evidence type="ECO:0000259" key="1">
    <source>
        <dbReference type="Pfam" id="PF13532"/>
    </source>
</evidence>
<dbReference type="GO" id="GO:0016706">
    <property type="term" value="F:2-oxoglutarate-dependent dioxygenase activity"/>
    <property type="evidence" value="ECO:0007669"/>
    <property type="project" value="TreeGrafter"/>
</dbReference>
<dbReference type="EMBL" id="JANIEX010000676">
    <property type="protein sequence ID" value="KAJ3564281.1"/>
    <property type="molecule type" value="Genomic_DNA"/>
</dbReference>
<feature type="domain" description="Alpha-ketoglutarate-dependent dioxygenase AlkB-like" evidence="1">
    <location>
        <begin position="43"/>
        <end position="242"/>
    </location>
</feature>
<accession>A0AAD5VSW4</accession>
<proteinExistence type="predicted"/>
<sequence length="251" mass="28332">MASRAVGLAVGASLRQKLPLSTCPSFLHRAHLSSVSSEHLPRGFRIWPTYFSVNEQRILLRASLSKLDNSESIRSRKRRRSYLKTSSANLSEPTDVRDIFLPDEYYEFQEGHYDGVIRDYREMHLASWPVDEFVGLTSVLKRLYDLCPSQDVQTHLLHLASRGCILPHTDNIDASGSWILGVSIGDQRLLRLESVGDTTAFEVLLPSGSVYLQSGDIRYTYKHSITRISEDDSGQRLSIIVRDLPLATTKP</sequence>
<gene>
    <name evidence="2" type="ORF">NP233_g8397</name>
</gene>
<comment type="caution">
    <text evidence="2">The sequence shown here is derived from an EMBL/GenBank/DDBJ whole genome shotgun (WGS) entry which is preliminary data.</text>
</comment>
<name>A0AAD5VSW4_9AGAR</name>
<dbReference type="SUPFAM" id="SSF51197">
    <property type="entry name" value="Clavaminate synthase-like"/>
    <property type="match status" value="1"/>
</dbReference>